<dbReference type="InterPro" id="IPR001296">
    <property type="entry name" value="Glyco_trans_1"/>
</dbReference>
<dbReference type="EMBL" id="PNIQ01000386">
    <property type="protein sequence ID" value="PMP83071.1"/>
    <property type="molecule type" value="Genomic_DNA"/>
</dbReference>
<dbReference type="SUPFAM" id="SSF53756">
    <property type="entry name" value="UDP-Glycosyltransferase/glycogen phosphorylase"/>
    <property type="match status" value="1"/>
</dbReference>
<sequence>EANKGAEPLIDVINDLATRRNELPPFTLLIAGDGALRPAIDHALATSGLSGRVLAWVEHDELLRLTARCDVLLFPSNWGEPLARALIEAAALGAPIIAMPTGGTPDIIRHGETGILAPTVTTMVEWVIRLLNDPALRQRLGTAARATAAARFDANRLLPRYEALYTALAHRNSSR</sequence>
<dbReference type="Proteomes" id="UP000243376">
    <property type="component" value="Unassembled WGS sequence"/>
</dbReference>
<proteinExistence type="predicted"/>
<accession>A0A2J6X7K7</accession>
<evidence type="ECO:0000313" key="3">
    <source>
        <dbReference type="Proteomes" id="UP000243376"/>
    </source>
</evidence>
<dbReference type="AlphaFoldDB" id="A0A2J6X7K7"/>
<feature type="domain" description="Glycosyl transferase family 1" evidence="1">
    <location>
        <begin position="2"/>
        <end position="146"/>
    </location>
</feature>
<dbReference type="GO" id="GO:0016757">
    <property type="term" value="F:glycosyltransferase activity"/>
    <property type="evidence" value="ECO:0007669"/>
    <property type="project" value="InterPro"/>
</dbReference>
<dbReference type="CDD" id="cd03801">
    <property type="entry name" value="GT4_PimA-like"/>
    <property type="match status" value="1"/>
</dbReference>
<dbReference type="PANTHER" id="PTHR12526">
    <property type="entry name" value="GLYCOSYLTRANSFERASE"/>
    <property type="match status" value="1"/>
</dbReference>
<organism evidence="2 3">
    <name type="scientific">Chloroflexus aggregans</name>
    <dbReference type="NCBI Taxonomy" id="152260"/>
    <lineage>
        <taxon>Bacteria</taxon>
        <taxon>Bacillati</taxon>
        <taxon>Chloroflexota</taxon>
        <taxon>Chloroflexia</taxon>
        <taxon>Chloroflexales</taxon>
        <taxon>Chloroflexineae</taxon>
        <taxon>Chloroflexaceae</taxon>
        <taxon>Chloroflexus</taxon>
    </lineage>
</organism>
<reference evidence="2 3" key="1">
    <citation type="submission" date="2018-01" db="EMBL/GenBank/DDBJ databases">
        <title>Metagenomic assembled genomes from two thermal pools in the Uzon Caldera, Kamchatka, Russia.</title>
        <authorList>
            <person name="Wilkins L."/>
            <person name="Ettinger C."/>
        </authorList>
    </citation>
    <scope>NUCLEOTIDE SEQUENCE [LARGE SCALE GENOMIC DNA]</scope>
    <source>
        <strain evidence="2">ZAV-02</strain>
    </source>
</reference>
<feature type="non-terminal residue" evidence="2">
    <location>
        <position position="1"/>
    </location>
</feature>
<comment type="caution">
    <text evidence="2">The sequence shown here is derived from an EMBL/GenBank/DDBJ whole genome shotgun (WGS) entry which is preliminary data.</text>
</comment>
<evidence type="ECO:0000313" key="2">
    <source>
        <dbReference type="EMBL" id="PMP83071.1"/>
    </source>
</evidence>
<dbReference type="PANTHER" id="PTHR12526:SF635">
    <property type="entry name" value="GLYCOSYL TRANSFERASE GROUP 1"/>
    <property type="match status" value="1"/>
</dbReference>
<dbReference type="Gene3D" id="3.40.50.2000">
    <property type="entry name" value="Glycogen Phosphorylase B"/>
    <property type="match status" value="2"/>
</dbReference>
<gene>
    <name evidence="2" type="ORF">C0184_05835</name>
</gene>
<name>A0A2J6X7K7_9CHLR</name>
<evidence type="ECO:0000259" key="1">
    <source>
        <dbReference type="Pfam" id="PF00534"/>
    </source>
</evidence>
<dbReference type="Pfam" id="PF00534">
    <property type="entry name" value="Glycos_transf_1"/>
    <property type="match status" value="1"/>
</dbReference>
<protein>
    <submittedName>
        <fullName evidence="2">Glycosyltransferase family 1 protein</fullName>
    </submittedName>
</protein>
<keyword evidence="2" id="KW-0808">Transferase</keyword>